<comment type="similarity">
    <text evidence="2 9">Belongs to the fimbrial export usher family.</text>
</comment>
<dbReference type="EMBL" id="VOTT01000076">
    <property type="protein sequence ID" value="MPU48658.1"/>
    <property type="molecule type" value="Genomic_DNA"/>
</dbReference>
<evidence type="ECO:0000313" key="34">
    <source>
        <dbReference type="Proteomes" id="UP000305093"/>
    </source>
</evidence>
<reference evidence="14 32" key="3">
    <citation type="submission" date="2017-11" db="EMBL/GenBank/DDBJ databases">
        <title>Escherichia coli CV839-15 Genome sequencing and assembly.</title>
        <authorList>
            <person name="Li Z."/>
            <person name="Song N."/>
            <person name="Li W."/>
            <person name="Philip H.R."/>
            <person name="Bu Z."/>
            <person name="Siguo L."/>
        </authorList>
    </citation>
    <scope>NUCLEOTIDE SEQUENCE [LARGE SCALE GENOMIC DNA]</scope>
    <source>
        <strain evidence="14 32">CV839-15</strain>
    </source>
</reference>
<dbReference type="AlphaFoldDB" id="A0A024L8L7"/>
<dbReference type="PANTHER" id="PTHR30451:SF3">
    <property type="entry name" value="OUTER MEMBRANE USHER PROTEIN HTRE-RELATED"/>
    <property type="match status" value="1"/>
</dbReference>
<dbReference type="Pfam" id="PF00577">
    <property type="entry name" value="Usher"/>
    <property type="match status" value="1"/>
</dbReference>
<dbReference type="Pfam" id="PF13953">
    <property type="entry name" value="PapC_C"/>
    <property type="match status" value="1"/>
</dbReference>
<evidence type="ECO:0000313" key="43">
    <source>
        <dbReference type="Proteomes" id="UP000615017"/>
    </source>
</evidence>
<keyword evidence="6 10" id="KW-0732">Signal</keyword>
<dbReference type="EMBL" id="AASSGK010000007">
    <property type="protein sequence ID" value="EFG2160568.1"/>
    <property type="molecule type" value="Genomic_DNA"/>
</dbReference>
<dbReference type="GO" id="GO:0015473">
    <property type="term" value="F:fimbrial usher porin activity"/>
    <property type="evidence" value="ECO:0007669"/>
    <property type="project" value="InterPro"/>
</dbReference>
<dbReference type="EMBL" id="RROO01000016">
    <property type="protein sequence ID" value="TJF66918.1"/>
    <property type="molecule type" value="Genomic_DNA"/>
</dbReference>
<dbReference type="Proteomes" id="UP000236551">
    <property type="component" value="Chromosome"/>
</dbReference>
<dbReference type="Pfam" id="PF13954">
    <property type="entry name" value="PapC_N"/>
    <property type="match status" value="1"/>
</dbReference>
<evidence type="ECO:0000313" key="20">
    <source>
        <dbReference type="EMBL" id="MPU48658.1"/>
    </source>
</evidence>
<evidence type="ECO:0000313" key="28">
    <source>
        <dbReference type="EMBL" id="TJF66918.1"/>
    </source>
</evidence>
<organism evidence="22 38">
    <name type="scientific">Escherichia coli</name>
    <dbReference type="NCBI Taxonomy" id="562"/>
    <lineage>
        <taxon>Bacteria</taxon>
        <taxon>Pseudomonadati</taxon>
        <taxon>Pseudomonadota</taxon>
        <taxon>Gammaproteobacteria</taxon>
        <taxon>Enterobacterales</taxon>
        <taxon>Enterobacteriaceae</taxon>
        <taxon>Escherichia</taxon>
    </lineage>
</organism>
<dbReference type="RefSeq" id="WP_000153180.1">
    <property type="nucleotide sequence ID" value="NZ_AP018808.1"/>
</dbReference>
<dbReference type="Proteomes" id="UP000184077">
    <property type="component" value="Unassembled WGS sequence"/>
</dbReference>
<evidence type="ECO:0000313" key="23">
    <source>
        <dbReference type="EMBL" id="MXJ08164.1"/>
    </source>
</evidence>
<reference evidence="26 31" key="4">
    <citation type="submission" date="2017-12" db="EMBL/GenBank/DDBJ databases">
        <title>Rapid rising of carbapenem-resistant Enterobacteriaceae(CRE) and emergence of colistin resistance genemcr-1 in CRE in the hospital of Henan, China.</title>
        <authorList>
            <person name="Sun Q."/>
            <person name="Zhang R."/>
            <person name="Li Y."/>
            <person name="Shen Y."/>
            <person name="Zhang Y."/>
            <person name="Yang J."/>
            <person name="Shu L."/>
            <person name="Zhou H."/>
            <person name="Wang Y."/>
            <person name="Wang B."/>
            <person name="Shen Z."/>
        </authorList>
    </citation>
    <scope>NUCLEOTIDE SEQUENCE [LARGE SCALE GENOMIC DNA]</scope>
    <source>
        <strain evidence="26 31">3512</strain>
    </source>
</reference>
<dbReference type="Proteomes" id="UP000233549">
    <property type="component" value="Unassembled WGS sequence"/>
</dbReference>
<reference evidence="19 30" key="15">
    <citation type="submission" date="2020-06" db="EMBL/GenBank/DDBJ databases">
        <title>Genomic analysis of Escherichia coli Ec98 resistant to antibiotic.</title>
        <authorList>
            <person name="Campos L."/>
        </authorList>
    </citation>
    <scope>NUCLEOTIDE SEQUENCE [LARGE SCALE GENOMIC DNA]</scope>
    <source>
        <strain evidence="19 30">UFU_EC98</strain>
    </source>
</reference>
<reference evidence="15 40" key="6">
    <citation type="submission" date="2018-08" db="EMBL/GenBank/DDBJ databases">
        <authorList>
            <consortium name="GenomeTrakr network: Whole genome sequencing for foodborne pathogen traceback"/>
        </authorList>
    </citation>
    <scope>NUCLEOTIDE SEQUENCE [LARGE SCALE GENOMIC DNA]</scope>
    <source>
        <strain evidence="15 40">AZ-TG102963</strain>
    </source>
</reference>
<reference evidence="17 41" key="13">
    <citation type="submission" date="2019-12" db="EMBL/GenBank/DDBJ databases">
        <authorList>
            <consortium name="NARMS: The National Antimicrobial Resistance Monitoring System"/>
        </authorList>
    </citation>
    <scope>NUCLEOTIDE SEQUENCE [LARGE SCALE GENOMIC DNA]</scope>
    <source>
        <strain evidence="17 41">CVM N19EC0510</strain>
    </source>
</reference>
<evidence type="ECO:0000313" key="40">
    <source>
        <dbReference type="Proteomes" id="UP000523388"/>
    </source>
</evidence>
<sequence>MTIKPTKNYHNHLTRIATFCALLYCNSAFCAELVEYDHTFLMGQNASNIDLSRYSEGNPAIPGMYDVSVYVNDQPIINQSITFIEIEGKKNAQACITLKNLLQFHINSPDINNEKAVLLARDETLGNCLNLTEIIPQASVRYDVNEQRLDIDVPQAWVMKNYQNYVDPSLWENGINAAMLSYNLNGYHSETPGRRNDSIYAAFNGGMNLGAWRLRASGNYNWMTDSGSNYDFKNRYIQRDIASLRSQLILGESYTTGETFDSVSIRGIRLYSDSRMLPPTLASFAPIIHGVANTNAKVTITQGGYKIYETTVPPGAFVIDDLSPSGYGSDLIVTVEESDGSKRTFSQPFSSVVQMLRPGVGRWDISGGQVLKDDIQDEPNLFQASYYYGLNNYLTGYTGIQITDNNYTAGLLGLGLNTSVGAFSFDVTHSNVRIPDDKTYQGQSYRVSWNKLFEETSTSLNIAAYRYSTQNYLGLNDALTLIDEVKHPEQDLEPKSMRNYSRMKNQVTVSINQPLKFEKKDYGSFYLSGSWSDYWASGQNRSNYSIGYSNSASWGSYSVSAQRSWNEDGDTDDSVYLSFTIPIEKLLGTEQRTSGFQSIDTQMSSDFKGNNQLNVSSSGYSDNARVSYSVNTGYTMNKASKDLSYVGGYASYESPWGTLAGSVSANSDNSRQVSLSTDGGFVLHSGGLTFSNDSFSDSDTLAVVQAPGAQGARINYGNSTIDRWGYGVTSALSPYHENRIALDINDLENDVELKSTSAVAVPRQGSVVFADFETVQGQSAIMNITRSDGKNIPFAADIYDEQGNVIGNVGQGGQAFVRGIEQQGNISIKWLEESKPVSCLAHYQQSSEAEKIAQSIILNGIRCQIQ</sequence>
<evidence type="ECO:0000313" key="38">
    <source>
        <dbReference type="Proteomes" id="UP000480485"/>
    </source>
</evidence>
<dbReference type="EMBL" id="WTRN01000073">
    <property type="protein sequence ID" value="MWT85033.1"/>
    <property type="molecule type" value="Genomic_DNA"/>
</dbReference>
<evidence type="ECO:0000313" key="14">
    <source>
        <dbReference type="EMBL" id="ATZ31785.1"/>
    </source>
</evidence>
<dbReference type="EMBL" id="CP024092">
    <property type="protein sequence ID" value="ATP23422.1"/>
    <property type="molecule type" value="Genomic_DNA"/>
</dbReference>
<dbReference type="Proteomes" id="UP000615017">
    <property type="component" value="Unassembled WGS sequence"/>
</dbReference>
<reference evidence="13 30" key="2">
    <citation type="submission" date="2017-10" db="EMBL/GenBank/DDBJ databases">
        <title>Genome and in vitro analysis of Escherichia coli resistant to antibiotic.</title>
        <authorList>
            <person name="Pereira U.P."/>
            <person name="Facimoto C.T."/>
            <person name="Campos P.A."/>
            <person name="Araujo B.F."/>
            <person name="Royer S."/>
            <person name="Goncalves I.R."/>
            <person name="Ferreira M.L."/>
            <person name="Gontijo P."/>
            <person name="Ribas R.M."/>
        </authorList>
    </citation>
    <scope>NUCLEOTIDE SEQUENCE [LARGE SCALE GENOMIC DNA]</scope>
    <source>
        <strain evidence="13 30">UFU_EC98</strain>
    </source>
</reference>
<evidence type="ECO:0000313" key="13">
    <source>
        <dbReference type="EMBL" id="ATP23422.1"/>
    </source>
</evidence>
<evidence type="ECO:0000313" key="35">
    <source>
        <dbReference type="Proteomes" id="UP000392867"/>
    </source>
</evidence>
<feature type="domain" description="PapC-like C-terminal" evidence="11">
    <location>
        <begin position="781"/>
        <end position="845"/>
    </location>
</feature>
<dbReference type="GO" id="GO:0009279">
    <property type="term" value="C:cell outer membrane"/>
    <property type="evidence" value="ECO:0007669"/>
    <property type="project" value="UniProtKB-SubCell"/>
</dbReference>
<dbReference type="EMBL" id="WUIG01000064">
    <property type="protein sequence ID" value="MXJ08164.1"/>
    <property type="molecule type" value="Genomic_DNA"/>
</dbReference>
<evidence type="ECO:0000313" key="22">
    <source>
        <dbReference type="EMBL" id="MWT85033.1"/>
    </source>
</evidence>
<dbReference type="Proteomes" id="UP000225264">
    <property type="component" value="Unassembled WGS sequence"/>
</dbReference>
<reference evidence="27 33" key="5">
    <citation type="submission" date="2018-06" db="EMBL/GenBank/DDBJ databases">
        <authorList>
            <consortium name="Pathogen Informatics"/>
            <person name="Doyle S."/>
        </authorList>
    </citation>
    <scope>NUCLEOTIDE SEQUENCE [LARGE SCALE GENOMIC DNA]</scope>
    <source>
        <strain evidence="27 33">NCTC9117</strain>
    </source>
</reference>
<dbReference type="Proteomes" id="UP000487258">
    <property type="component" value="Unassembled WGS sequence"/>
</dbReference>
<evidence type="ECO:0000313" key="33">
    <source>
        <dbReference type="Proteomes" id="UP000254785"/>
    </source>
</evidence>
<reference evidence="28 34" key="7">
    <citation type="submission" date="2018-12" db="EMBL/GenBank/DDBJ databases">
        <title>Food and Water Safety Consortium.</title>
        <authorList>
            <person name="Tyson S."/>
            <person name="Peterson C.-L."/>
            <person name="Olson A."/>
            <person name="Tyler S."/>
            <person name="Cabral J."/>
            <person name="Lynch T."/>
            <person name="Knox N."/>
            <person name="Van Domselaar G."/>
            <person name="Graham M."/>
        </authorList>
    </citation>
    <scope>NUCLEOTIDE SEQUENCE [LARGE SCALE GENOMIC DNA]</scope>
    <source>
        <strain evidence="28 34">FWSEC0419</strain>
    </source>
</reference>
<dbReference type="Gene3D" id="2.60.40.3110">
    <property type="match status" value="1"/>
</dbReference>
<dbReference type="EMBL" id="WXKQ01000013">
    <property type="protein sequence ID" value="NAG20854.1"/>
    <property type="molecule type" value="Genomic_DNA"/>
</dbReference>
<evidence type="ECO:0000313" key="19">
    <source>
        <dbReference type="EMBL" id="MBZ4692024.1"/>
    </source>
</evidence>
<evidence type="ECO:0000256" key="8">
    <source>
        <dbReference type="ARBA" id="ARBA00023237"/>
    </source>
</evidence>
<evidence type="ECO:0000256" key="10">
    <source>
        <dbReference type="SAM" id="SignalP"/>
    </source>
</evidence>
<evidence type="ECO:0000313" key="37">
    <source>
        <dbReference type="Proteomes" id="UP000475070"/>
    </source>
</evidence>
<evidence type="ECO:0000256" key="3">
    <source>
        <dbReference type="ARBA" id="ARBA00022448"/>
    </source>
</evidence>
<evidence type="ECO:0000256" key="6">
    <source>
        <dbReference type="ARBA" id="ARBA00022729"/>
    </source>
</evidence>
<evidence type="ECO:0000313" key="17">
    <source>
        <dbReference type="EMBL" id="EFH6096196.1"/>
    </source>
</evidence>
<reference evidence="16 42" key="14">
    <citation type="submission" date="2020-02" db="EMBL/GenBank/DDBJ databases">
        <authorList>
            <person name="Ashton P.M."/>
            <person name="Dallman T."/>
            <person name="Nair S."/>
            <person name="De Pinna E."/>
            <person name="Peters T."/>
            <person name="Grant K."/>
        </authorList>
    </citation>
    <scope>NUCLEOTIDE SEQUENCE [LARGE SCALE GENOMIC DNA]</scope>
    <source>
        <strain evidence="16 42">188143</strain>
    </source>
</reference>
<evidence type="ECO:0000259" key="11">
    <source>
        <dbReference type="Pfam" id="PF13953"/>
    </source>
</evidence>
<keyword evidence="5 9" id="KW-0812">Transmembrane</keyword>
<gene>
    <name evidence="22" type="primary">htrE</name>
    <name evidence="14" type="synonym">fimD</name>
    <name evidence="27" type="synonym">htrE_3</name>
    <name evidence="25" type="ORF">BK300_10750</name>
    <name evidence="16" type="ORF">BRV02_001614</name>
    <name evidence="15" type="ORF">C1Q91_003277</name>
    <name evidence="28" type="ORF">C9194_10845</name>
    <name evidence="19" type="ORF">CQ842_03040</name>
    <name evidence="13" type="ORF">CQ842_07340</name>
    <name evidence="14" type="ORF">CV83915_01438</name>
    <name evidence="26" type="ORF">CWS33_09460</name>
    <name evidence="20" type="ORF">FVB16_07365</name>
    <name evidence="17" type="ORF">GAI89_16310</name>
    <name evidence="22" type="ORF">GP954_07605</name>
    <name evidence="21" type="ORF">GQM04_08800</name>
    <name evidence="23" type="ORF">GRW24_06700</name>
    <name evidence="24" type="ORF">GUC01_17725</name>
    <name evidence="18" type="ORF">JNA65_06680</name>
    <name evidence="27" type="ORF">NCTC9117_05086</name>
</gene>
<dbReference type="InterPro" id="IPR025885">
    <property type="entry name" value="PapC_N"/>
</dbReference>
<keyword evidence="3 9" id="KW-0813">Transport</keyword>
<dbReference type="EMBL" id="MOHC01000018">
    <property type="protein sequence ID" value="OJN37967.1"/>
    <property type="molecule type" value="Genomic_DNA"/>
</dbReference>
<proteinExistence type="inferred from homology"/>
<evidence type="ECO:0000313" key="21">
    <source>
        <dbReference type="EMBL" id="MWL45616.1"/>
    </source>
</evidence>
<dbReference type="Proteomes" id="UP000523388">
    <property type="component" value="Unassembled WGS sequence"/>
</dbReference>
<dbReference type="Proteomes" id="UP000392867">
    <property type="component" value="Unassembled WGS sequence"/>
</dbReference>
<dbReference type="EMBL" id="AASCJS010000019">
    <property type="protein sequence ID" value="EFA9846854.1"/>
    <property type="molecule type" value="Genomic_DNA"/>
</dbReference>
<name>A0A024L8L7_ECOLX</name>
<keyword evidence="8 9" id="KW-0998">Cell outer membrane</keyword>
<feature type="domain" description="PapC N-terminal" evidence="12">
    <location>
        <begin position="35"/>
        <end position="186"/>
    </location>
</feature>
<evidence type="ECO:0000313" key="16">
    <source>
        <dbReference type="EMBL" id="EFG2160568.1"/>
    </source>
</evidence>
<dbReference type="EMBL" id="AASWKH010000015">
    <property type="protein sequence ID" value="EFH6096196.1"/>
    <property type="molecule type" value="Genomic_DNA"/>
</dbReference>
<protein>
    <submittedName>
        <fullName evidence="13 14">Outer membrane usher protein</fullName>
    </submittedName>
    <submittedName>
        <fullName evidence="22">Yad fimbria usher protein HtrE</fullName>
    </submittedName>
</protein>
<evidence type="ECO:0000313" key="27">
    <source>
        <dbReference type="EMBL" id="STJ82474.1"/>
    </source>
</evidence>
<dbReference type="GO" id="GO:0009297">
    <property type="term" value="P:pilus assembly"/>
    <property type="evidence" value="ECO:0007669"/>
    <property type="project" value="InterPro"/>
</dbReference>
<reference evidence="24 37" key="8">
    <citation type="journal article" date="2019" name="Nat. Med.">
        <title>A library of human gut bacterial isolates paired with longitudinal multiomics data enables mechanistic microbiome research.</title>
        <authorList>
            <person name="Poyet M."/>
            <person name="Groussin M."/>
            <person name="Gibbons S.M."/>
            <person name="Avila-Pacheco J."/>
            <person name="Jiang X."/>
            <person name="Kearney S.M."/>
            <person name="Perrotta A.R."/>
            <person name="Berdy B."/>
            <person name="Zhao S."/>
            <person name="Lieberman T.D."/>
            <person name="Swanson P.K."/>
            <person name="Smith M."/>
            <person name="Roesemann S."/>
            <person name="Alexander J.E."/>
            <person name="Rich S.A."/>
            <person name="Livny J."/>
            <person name="Vlamakis H."/>
            <person name="Clish C."/>
            <person name="Bullock K."/>
            <person name="Deik A."/>
            <person name="Scott J."/>
            <person name="Pierce K.A."/>
            <person name="Xavier R.J."/>
            <person name="Alm E.J."/>
        </authorList>
    </citation>
    <scope>NUCLEOTIDE SEQUENCE [LARGE SCALE GENOMIC DNA]</scope>
    <source>
        <strain evidence="24 37">BIOML-A112</strain>
    </source>
</reference>
<dbReference type="EMBL" id="JAETYZ010000005">
    <property type="protein sequence ID" value="MBL6233611.1"/>
    <property type="molecule type" value="Genomic_DNA"/>
</dbReference>
<dbReference type="Gene3D" id="3.10.20.410">
    <property type="match status" value="1"/>
</dbReference>
<evidence type="ECO:0000256" key="9">
    <source>
        <dbReference type="RuleBase" id="RU003884"/>
    </source>
</evidence>
<dbReference type="InterPro" id="IPR018030">
    <property type="entry name" value="Fimbrial_membr_usher_CS"/>
</dbReference>
<evidence type="ECO:0000256" key="5">
    <source>
        <dbReference type="ARBA" id="ARBA00022692"/>
    </source>
</evidence>
<dbReference type="EMBL" id="CP024978">
    <property type="protein sequence ID" value="ATZ31785.1"/>
    <property type="molecule type" value="Genomic_DNA"/>
</dbReference>
<evidence type="ECO:0000256" key="1">
    <source>
        <dbReference type="ARBA" id="ARBA00004571"/>
    </source>
</evidence>
<dbReference type="GeneID" id="75202046"/>
<dbReference type="Proteomes" id="UP000254785">
    <property type="component" value="Unassembled WGS sequence"/>
</dbReference>
<dbReference type="PROSITE" id="PS01151">
    <property type="entry name" value="FIMBRIAL_USHER"/>
    <property type="match status" value="1"/>
</dbReference>
<reference evidence="22 38" key="12">
    <citation type="submission" date="2019-12" db="EMBL/GenBank/DDBJ databases">
        <title>Enteriobacteria Tanzani isolates_8377-8380.</title>
        <authorList>
            <person name="Subbiah M."/>
            <person name="Call D."/>
        </authorList>
    </citation>
    <scope>NUCLEOTIDE SEQUENCE [LARGE SCALE GENOMIC DNA]</scope>
    <source>
        <strain evidence="22 38">8378wC7</strain>
    </source>
</reference>
<evidence type="ECO:0000313" key="42">
    <source>
        <dbReference type="Proteomes" id="UP000534332"/>
    </source>
</evidence>
<evidence type="ECO:0000313" key="31">
    <source>
        <dbReference type="Proteomes" id="UP000233549"/>
    </source>
</evidence>
<dbReference type="EMBL" id="UGDC01000003">
    <property type="protein sequence ID" value="STJ82474.1"/>
    <property type="molecule type" value="Genomic_DNA"/>
</dbReference>
<evidence type="ECO:0000313" key="25">
    <source>
        <dbReference type="EMBL" id="OJN37967.1"/>
    </source>
</evidence>
<dbReference type="Proteomes" id="UP000480485">
    <property type="component" value="Unassembled WGS sequence"/>
</dbReference>
<keyword evidence="4" id="KW-1134">Transmembrane beta strand</keyword>
<reference evidence="18 43" key="16">
    <citation type="submission" date="2021-01" db="EMBL/GenBank/DDBJ databases">
        <title>Genomes of Escherichia coli STEC strains from raw meat-based diets for companion animals.</title>
        <authorList>
            <person name="Stevens M.J.A."/>
            <person name="Stephan R."/>
        </authorList>
    </citation>
    <scope>NUCLEOTIDE SEQUENCE [LARGE SCALE GENOMIC DNA]</scope>
    <source>
        <strain evidence="18 43">LSC1-58</strain>
    </source>
</reference>
<reference evidence="21 39" key="10">
    <citation type="submission" date="2019-12" db="EMBL/GenBank/DDBJ databases">
        <title>Enteriobacteria Tanzani isolates_10432.</title>
        <authorList>
            <person name="Subbiah M."/>
            <person name="Call D."/>
        </authorList>
    </citation>
    <scope>NUCLEOTIDE SEQUENCE [LARGE SCALE GENOMIC DNA]</scope>
    <source>
        <strain evidence="21 39">10432wF6</strain>
    </source>
</reference>
<dbReference type="OMA" id="RMKNQFT"/>
<accession>A0A024L8L7</accession>
<evidence type="ECO:0000313" key="29">
    <source>
        <dbReference type="Proteomes" id="UP000184077"/>
    </source>
</evidence>
<feature type="signal peptide" evidence="10">
    <location>
        <begin position="1"/>
        <end position="30"/>
    </location>
</feature>
<evidence type="ECO:0000256" key="4">
    <source>
        <dbReference type="ARBA" id="ARBA00022452"/>
    </source>
</evidence>
<dbReference type="SUPFAM" id="SSF141729">
    <property type="entry name" value="FimD N-terminal domain-like"/>
    <property type="match status" value="1"/>
</dbReference>
<reference evidence="23 36" key="11">
    <citation type="submission" date="2019-12" db="EMBL/GenBank/DDBJ databases">
        <title>Enteriobacteria Tanzani isolates_10434.</title>
        <authorList>
            <person name="Subbiah M."/>
            <person name="Call D."/>
        </authorList>
    </citation>
    <scope>NUCLEOTIDE SEQUENCE [LARGE SCALE GENOMIC DNA]</scope>
    <source>
        <strain evidence="23 36">10434wG3</strain>
    </source>
</reference>
<dbReference type="EMBL" id="WTMY01000056">
    <property type="protein sequence ID" value="MWL45616.1"/>
    <property type="molecule type" value="Genomic_DNA"/>
</dbReference>
<dbReference type="Proteomes" id="UP000531463">
    <property type="component" value="Unassembled WGS sequence"/>
</dbReference>
<dbReference type="InterPro" id="IPR037224">
    <property type="entry name" value="PapC_N_sf"/>
</dbReference>
<dbReference type="FunFam" id="2.60.40.3110:FF:000001">
    <property type="entry name" value="Putative fimbrial outer membrane usher"/>
    <property type="match status" value="1"/>
</dbReference>
<dbReference type="NCBIfam" id="NF007337">
    <property type="entry name" value="PRK09828.1"/>
    <property type="match status" value="1"/>
</dbReference>
<evidence type="ECO:0000313" key="36">
    <source>
        <dbReference type="Proteomes" id="UP000447081"/>
    </source>
</evidence>
<evidence type="ECO:0000256" key="2">
    <source>
        <dbReference type="ARBA" id="ARBA00008064"/>
    </source>
</evidence>
<dbReference type="InterPro" id="IPR025949">
    <property type="entry name" value="PapC-like_C"/>
</dbReference>
<dbReference type="Proteomes" id="UP000447081">
    <property type="component" value="Unassembled WGS sequence"/>
</dbReference>
<evidence type="ECO:0000313" key="39">
    <source>
        <dbReference type="Proteomes" id="UP000487258"/>
    </source>
</evidence>
<evidence type="ECO:0000313" key="32">
    <source>
        <dbReference type="Proteomes" id="UP000236551"/>
    </source>
</evidence>
<comment type="subcellular location">
    <subcellularLocation>
        <location evidence="1 9">Cell outer membrane</location>
        <topology evidence="1 9">Multi-pass membrane protein</topology>
    </subcellularLocation>
</comment>
<evidence type="ECO:0000313" key="30">
    <source>
        <dbReference type="Proteomes" id="UP000225264"/>
    </source>
</evidence>
<reference evidence="20 35" key="9">
    <citation type="submission" date="2019-08" db="EMBL/GenBank/DDBJ databases">
        <title>Identification of Water Treatment Resistant and Multidrug Resistant Urinary Pathogenic Escherichia coli in Wastewater.</title>
        <authorList>
            <person name="Neumann N."/>
        </authorList>
    </citation>
    <scope>NUCLEOTIDE SEQUENCE [LARGE SCALE GENOMIC DNA]</scope>
    <source>
        <strain evidence="20 35">WU2356</strain>
    </source>
</reference>
<dbReference type="InterPro" id="IPR043142">
    <property type="entry name" value="PapC-like_C_sf"/>
</dbReference>
<evidence type="ECO:0000259" key="12">
    <source>
        <dbReference type="Pfam" id="PF13954"/>
    </source>
</evidence>
<dbReference type="Proteomes" id="UP000534332">
    <property type="component" value="Unassembled WGS sequence"/>
</dbReference>
<feature type="chain" id="PRO_5015026177" evidence="10">
    <location>
        <begin position="31"/>
        <end position="866"/>
    </location>
</feature>
<keyword evidence="7 9" id="KW-0472">Membrane</keyword>
<evidence type="ECO:0000313" key="41">
    <source>
        <dbReference type="Proteomes" id="UP000531463"/>
    </source>
</evidence>
<dbReference type="EMBL" id="PITP01000007">
    <property type="protein sequence ID" value="PKD90324.1"/>
    <property type="molecule type" value="Genomic_DNA"/>
</dbReference>
<evidence type="ECO:0000313" key="15">
    <source>
        <dbReference type="EMBL" id="EFA9846854.1"/>
    </source>
</evidence>
<dbReference type="Proteomes" id="UP000305093">
    <property type="component" value="Unassembled WGS sequence"/>
</dbReference>
<dbReference type="InterPro" id="IPR042186">
    <property type="entry name" value="FimD_plug_dom"/>
</dbReference>
<evidence type="ECO:0000313" key="18">
    <source>
        <dbReference type="EMBL" id="MBL6233611.1"/>
    </source>
</evidence>
<evidence type="ECO:0000256" key="7">
    <source>
        <dbReference type="ARBA" id="ARBA00023136"/>
    </source>
</evidence>
<dbReference type="Proteomes" id="UP000475070">
    <property type="component" value="Unassembled WGS sequence"/>
</dbReference>
<dbReference type="Gene3D" id="2.60.40.2070">
    <property type="match status" value="1"/>
</dbReference>
<evidence type="ECO:0000313" key="24">
    <source>
        <dbReference type="EMBL" id="NAG20854.1"/>
    </source>
</evidence>
<dbReference type="PANTHER" id="PTHR30451">
    <property type="entry name" value="OUTER MEMBRANE USHER PROTEIN"/>
    <property type="match status" value="1"/>
</dbReference>
<evidence type="ECO:0000313" key="26">
    <source>
        <dbReference type="EMBL" id="PKD90324.1"/>
    </source>
</evidence>
<keyword evidence="9" id="KW-1029">Fimbrium biogenesis</keyword>
<dbReference type="InterPro" id="IPR000015">
    <property type="entry name" value="Fimb_usher"/>
</dbReference>
<dbReference type="Gene3D" id="2.60.40.2610">
    <property type="entry name" value="Outer membrane usher protein FimD, plug domain"/>
    <property type="match status" value="1"/>
</dbReference>
<reference evidence="25 29" key="1">
    <citation type="submission" date="2016-10" db="EMBL/GenBank/DDBJ databases">
        <title>Comprehensive resistome analysis reveals the prevalence of NDM and MCR-1 in Chinese poultry production.</title>
        <authorList>
            <person name="Wang Y."/>
            <person name="Zhang R."/>
            <person name="Li J."/>
            <person name="Wu Z."/>
            <person name="Wenjuan Y."/>
            <person name="Schwarz S."/>
            <person name="Tyrrell J."/>
            <person name="Zheng Y."/>
            <person name="Wang S."/>
            <person name="Shen Z."/>
            <person name="Liu Z."/>
            <person name="Lei L."/>
            <person name="Li M."/>
            <person name="Zhang Q."/>
            <person name="Wu C."/>
            <person name="Zhang Q."/>
            <person name="Wu Y."/>
            <person name="Walsh T."/>
            <person name="Shen J."/>
        </authorList>
    </citation>
    <scope>NUCLEOTIDE SEQUENCE [LARGE SCALE GENOMIC DNA]</scope>
    <source>
        <strain evidence="25 29">574</strain>
    </source>
</reference>
<dbReference type="EMBL" id="JACCJF010000002">
    <property type="protein sequence ID" value="MBZ4692024.1"/>
    <property type="molecule type" value="Genomic_DNA"/>
</dbReference>